<proteinExistence type="predicted"/>
<protein>
    <submittedName>
        <fullName evidence="1">Uncharacterized protein</fullName>
    </submittedName>
</protein>
<dbReference type="AlphaFoldDB" id="A0A645F6J9"/>
<name>A0A645F6J9_9ZZZZ</name>
<evidence type="ECO:0000313" key="1">
    <source>
        <dbReference type="EMBL" id="MPN09998.1"/>
    </source>
</evidence>
<sequence length="136" mass="14504">MHAAFDKTMNHRHESSPSVCSVGRLVAVIASALALSSAAMAFQIAPMGSAFESKLTNETENSLATVAGRLGVLIKGRVHEEITQIGMGCPIEPGTLAQDLSCSLRDLPFATPYVIYGVRWNDLPPFKLSPDEGNCT</sequence>
<accession>A0A645F6J9</accession>
<dbReference type="EMBL" id="VSSQ01056142">
    <property type="protein sequence ID" value="MPN09998.1"/>
    <property type="molecule type" value="Genomic_DNA"/>
</dbReference>
<comment type="caution">
    <text evidence="1">The sequence shown here is derived from an EMBL/GenBank/DDBJ whole genome shotgun (WGS) entry which is preliminary data.</text>
</comment>
<organism evidence="1">
    <name type="scientific">bioreactor metagenome</name>
    <dbReference type="NCBI Taxonomy" id="1076179"/>
    <lineage>
        <taxon>unclassified sequences</taxon>
        <taxon>metagenomes</taxon>
        <taxon>ecological metagenomes</taxon>
    </lineage>
</organism>
<gene>
    <name evidence="1" type="ORF">SDC9_157291</name>
</gene>
<reference evidence="1" key="1">
    <citation type="submission" date="2019-08" db="EMBL/GenBank/DDBJ databases">
        <authorList>
            <person name="Kucharzyk K."/>
            <person name="Murdoch R.W."/>
            <person name="Higgins S."/>
            <person name="Loffler F."/>
        </authorList>
    </citation>
    <scope>NUCLEOTIDE SEQUENCE</scope>
</reference>